<evidence type="ECO:0008006" key="3">
    <source>
        <dbReference type="Google" id="ProtNLM"/>
    </source>
</evidence>
<protein>
    <recommendedName>
        <fullName evidence="3">Peptidase S9 prolyl oligopeptidase catalytic domain-containing protein</fullName>
    </recommendedName>
</protein>
<dbReference type="Proteomes" id="UP000028547">
    <property type="component" value="Unassembled WGS sequence"/>
</dbReference>
<dbReference type="SUPFAM" id="SSF53474">
    <property type="entry name" value="alpha/beta-Hydrolases"/>
    <property type="match status" value="1"/>
</dbReference>
<gene>
    <name evidence="1" type="ORF">Q664_47280</name>
</gene>
<evidence type="ECO:0000313" key="2">
    <source>
        <dbReference type="Proteomes" id="UP000028547"/>
    </source>
</evidence>
<dbReference type="Gene3D" id="3.40.50.1820">
    <property type="entry name" value="alpha/beta hydrolase"/>
    <property type="match status" value="1"/>
</dbReference>
<dbReference type="EMBL" id="JPMI01000367">
    <property type="protein sequence ID" value="KFA87612.1"/>
    <property type="molecule type" value="Genomic_DNA"/>
</dbReference>
<comment type="caution">
    <text evidence="1">The sequence shown here is derived from an EMBL/GenBank/DDBJ whole genome shotgun (WGS) entry which is preliminary data.</text>
</comment>
<name>A0A084SGM7_9BACT</name>
<sequence length="385" mass="41388">MRSRTRRATLLALLGGLLLVGVLAVPYYLRGLSLVARAGGMSEGLAGSVSRWGTTPVTEEDVRIPSRHGSLRARLFRPERPRGRTVLLTTGVHADGIDEPRLVKLARDLSAGGLTVITPELPDLLSYRITPREPDMLEDAALWASGRPELAPDGRVGLMGISFSGGLSLVAAGRPSLAGKVAFVFSLGGHGELSRVLAFLCTGIEPGGQHRRPHDYGVAIILLNVADLMVPPEQVETLRAGIRTFLRASHLALRDTRQAEETFAAARRMQSEMPEPAATLMKYVNERDVAALGPLLLPHAKVYAGDPSLSPELSPAPSAPVYLLHGTEDSVIPAIESVLLARWLEPRTGVRLLLSPLISHAELEGLKDLDDVGRLAAFWARLLDA</sequence>
<dbReference type="InterPro" id="IPR029058">
    <property type="entry name" value="AB_hydrolase_fold"/>
</dbReference>
<reference evidence="1 2" key="1">
    <citation type="submission" date="2014-07" db="EMBL/GenBank/DDBJ databases">
        <title>Draft Genome Sequence of Gephyronic Acid Producer, Cystobacter violaceus Strain Cb vi76.</title>
        <authorList>
            <person name="Stevens D.C."/>
            <person name="Young J."/>
            <person name="Carmichael R."/>
            <person name="Tan J."/>
            <person name="Taylor R.E."/>
        </authorList>
    </citation>
    <scope>NUCLEOTIDE SEQUENCE [LARGE SCALE GENOMIC DNA]</scope>
    <source>
        <strain evidence="1 2">Cb vi76</strain>
    </source>
</reference>
<evidence type="ECO:0000313" key="1">
    <source>
        <dbReference type="EMBL" id="KFA87612.1"/>
    </source>
</evidence>
<proteinExistence type="predicted"/>
<organism evidence="1 2">
    <name type="scientific">Archangium violaceum Cb vi76</name>
    <dbReference type="NCBI Taxonomy" id="1406225"/>
    <lineage>
        <taxon>Bacteria</taxon>
        <taxon>Pseudomonadati</taxon>
        <taxon>Myxococcota</taxon>
        <taxon>Myxococcia</taxon>
        <taxon>Myxococcales</taxon>
        <taxon>Cystobacterineae</taxon>
        <taxon>Archangiaceae</taxon>
        <taxon>Archangium</taxon>
    </lineage>
</organism>
<accession>A0A084SGM7</accession>
<dbReference type="RefSeq" id="WP_200883864.1">
    <property type="nucleotide sequence ID" value="NZ_JPMI01000367.1"/>
</dbReference>
<dbReference type="AlphaFoldDB" id="A0A084SGM7"/>